<dbReference type="GO" id="GO:0030276">
    <property type="term" value="F:clathrin binding"/>
    <property type="evidence" value="ECO:0007669"/>
    <property type="project" value="InterPro"/>
</dbReference>
<feature type="region of interest" description="Disordered" evidence="1">
    <location>
        <begin position="335"/>
        <end position="374"/>
    </location>
</feature>
<dbReference type="Pfam" id="PF15045">
    <property type="entry name" value="Clathrin_bdg"/>
    <property type="match status" value="1"/>
</dbReference>
<evidence type="ECO:0000256" key="1">
    <source>
        <dbReference type="SAM" id="MobiDB-lite"/>
    </source>
</evidence>
<feature type="region of interest" description="Disordered" evidence="1">
    <location>
        <begin position="743"/>
        <end position="799"/>
    </location>
</feature>
<dbReference type="GO" id="GO:0032588">
    <property type="term" value="C:trans-Golgi network membrane"/>
    <property type="evidence" value="ECO:0007669"/>
    <property type="project" value="InterPro"/>
</dbReference>
<sequence>MSFDSYPLPLSSSPPPLDILPSPTEEDEEEFGQRVGIGSPVFDITGLSEKLPPTPQVSPAKHKQSRIDYALREDNSSHFPGTKNLRNNFSSVGEHVDSPPECLGFNHPGSFNNISVNSLGPIRSHEKDPCPTAEFVHENFTPKITNASSCSEKICHDFEDDEFGDFAGVDMESDQLSKLSASVENKHPSREEIHETCRKADEKNPDSLDFRDISSLKSNLDPVNTMSVATSTPASGTVVIRSNVPCIVEHVEQSVDSCHSQVSARTFFPSVISDMSTSSPIVSIVNSEIVSGDSKAKTETSELVTDEHGHLVPWKPYVMNTEEDVFHYFQAPTETSEGSDYNLEPHKLESESDLKPSELQIQESQDKKQFSRRIHAEEISSEGSIDIELDEKKTTENNSEIKSFDANKSIVTPISLNSPIKVADDPGAEEEFEPFADFNSFPRVDETFHASVDGSIVSIPAVVADDVVMSCSLPTIEGMSENSPDDDFGYRDIDAEEDDLKSEAHKDLPAVEAKNDRIIFQETKGEESSIENSRNVDEDEFADFVASTEVNDDQNREEFEEFASAKIDDAFGEYGSESAILNPNPTMLADSDNDDDGFGEFTEFSEAGGMNSGHFDFAVVREASQSFSRSTSLESRPEVDSIKDPLLAKLDGLVRKWITPAAEDLATPGPPPELLRDVVKGDAFVWRKLESVEWRGVVWQSSVANGLLLSALNMDARNILYNQKWSSSVPLFAQSLGFSPLTPAKSSSMSGLSPHSSAPLTHNSNGSGNWQPKPMLPASGDSWQLPQPKGDNDSCPSESKALRDEILPQPMDVSSLDILHASSKQNTVSPSSQLDWLSYDGNEHITSLNSKCVDNRSGSSGGSESTLPAAVQRLLATSVATTVTTLEELTPRERQFVQALPDLSFMTARVLMFPIARDKE</sequence>
<dbReference type="InterPro" id="IPR046359">
    <property type="entry name" value="Aftin-like"/>
</dbReference>
<dbReference type="Proteomes" id="UP000694843">
    <property type="component" value="Unplaced"/>
</dbReference>
<dbReference type="OrthoDB" id="6353683at2759"/>
<accession>A0A8B7PI31</accession>
<evidence type="ECO:0000313" key="3">
    <source>
        <dbReference type="Proteomes" id="UP000694843"/>
    </source>
</evidence>
<dbReference type="KEGG" id="hazt:108681307"/>
<evidence type="ECO:0000259" key="2">
    <source>
        <dbReference type="Pfam" id="PF15045"/>
    </source>
</evidence>
<keyword evidence="3" id="KW-1185">Reference proteome</keyword>
<proteinExistence type="predicted"/>
<name>A0A8B7PI31_HYAAZ</name>
<feature type="compositionally biased region" description="Low complexity" evidence="1">
    <location>
        <begin position="746"/>
        <end position="757"/>
    </location>
</feature>
<evidence type="ECO:0000313" key="4">
    <source>
        <dbReference type="RefSeq" id="XP_018025818.1"/>
    </source>
</evidence>
<feature type="compositionally biased region" description="Basic and acidic residues" evidence="1">
    <location>
        <begin position="343"/>
        <end position="356"/>
    </location>
</feature>
<dbReference type="PANTHER" id="PTHR16156:SF10">
    <property type="entry name" value="AFTIPHILIN-RELATED"/>
    <property type="match status" value="1"/>
</dbReference>
<protein>
    <submittedName>
        <fullName evidence="4">Aftiphilin-like</fullName>
    </submittedName>
</protein>
<dbReference type="GeneID" id="108681307"/>
<feature type="compositionally biased region" description="Polar residues" evidence="1">
    <location>
        <begin position="758"/>
        <end position="770"/>
    </location>
</feature>
<dbReference type="RefSeq" id="XP_018025818.1">
    <property type="nucleotide sequence ID" value="XM_018170329.2"/>
</dbReference>
<dbReference type="GO" id="GO:0030121">
    <property type="term" value="C:AP-1 adaptor complex"/>
    <property type="evidence" value="ECO:0007669"/>
    <property type="project" value="TreeGrafter"/>
</dbReference>
<dbReference type="PANTHER" id="PTHR16156">
    <property type="entry name" value="AFTIPHILIN A-RELATED"/>
    <property type="match status" value="1"/>
</dbReference>
<feature type="domain" description="Aftiphilin clathrin-binding box" evidence="2">
    <location>
        <begin position="685"/>
        <end position="747"/>
    </location>
</feature>
<reference evidence="4" key="1">
    <citation type="submission" date="2025-08" db="UniProtKB">
        <authorList>
            <consortium name="RefSeq"/>
        </authorList>
    </citation>
    <scope>IDENTIFICATION</scope>
    <source>
        <tissue evidence="4">Whole organism</tissue>
    </source>
</reference>
<dbReference type="AlphaFoldDB" id="A0A8B7PI31"/>
<dbReference type="InterPro" id="IPR029205">
    <property type="entry name" value="Clathrin-bd"/>
</dbReference>
<organism evidence="3 4">
    <name type="scientific">Hyalella azteca</name>
    <name type="common">Amphipod</name>
    <dbReference type="NCBI Taxonomy" id="294128"/>
    <lineage>
        <taxon>Eukaryota</taxon>
        <taxon>Metazoa</taxon>
        <taxon>Ecdysozoa</taxon>
        <taxon>Arthropoda</taxon>
        <taxon>Crustacea</taxon>
        <taxon>Multicrustacea</taxon>
        <taxon>Malacostraca</taxon>
        <taxon>Eumalacostraca</taxon>
        <taxon>Peracarida</taxon>
        <taxon>Amphipoda</taxon>
        <taxon>Senticaudata</taxon>
        <taxon>Talitrida</taxon>
        <taxon>Talitroidea</taxon>
        <taxon>Hyalellidae</taxon>
        <taxon>Hyalella</taxon>
    </lineage>
</organism>
<dbReference type="OMA" id="HASSKQN"/>
<gene>
    <name evidence="4" type="primary">LOC108681307</name>
</gene>
<feature type="compositionally biased region" description="Basic and acidic residues" evidence="1">
    <location>
        <begin position="364"/>
        <end position="374"/>
    </location>
</feature>
<feature type="region of interest" description="Disordered" evidence="1">
    <location>
        <begin position="1"/>
        <end position="64"/>
    </location>
</feature>